<evidence type="ECO:0000256" key="10">
    <source>
        <dbReference type="ARBA" id="ARBA00023235"/>
    </source>
</evidence>
<evidence type="ECO:0000256" key="9">
    <source>
        <dbReference type="ARBA" id="ARBA00023125"/>
    </source>
</evidence>
<dbReference type="InterPro" id="IPR041222">
    <property type="entry name" value="PriA_3primeBD"/>
</dbReference>
<feature type="coiled-coil region" evidence="13">
    <location>
        <begin position="191"/>
        <end position="222"/>
    </location>
</feature>
<dbReference type="AlphaFoldDB" id="A0A2V3PKH6"/>
<dbReference type="RefSeq" id="WP_110311608.1">
    <property type="nucleotide sequence ID" value="NZ_QICL01000022.1"/>
</dbReference>
<dbReference type="SMART" id="SM00490">
    <property type="entry name" value="HELICc"/>
    <property type="match status" value="1"/>
</dbReference>
<protein>
    <recommendedName>
        <fullName evidence="12">Replication restart protein PriA</fullName>
    </recommendedName>
    <alternativeName>
        <fullName evidence="12">ATP-dependent DNA helicase PriA</fullName>
        <ecNumber evidence="12">5.6.2.4</ecNumber>
    </alternativeName>
    <alternativeName>
        <fullName evidence="12">DNA 3'-5' helicase PriA</fullName>
    </alternativeName>
</protein>
<dbReference type="InterPro" id="IPR011545">
    <property type="entry name" value="DEAD/DEAH_box_helicase_dom"/>
</dbReference>
<dbReference type="Pfam" id="PF00271">
    <property type="entry name" value="Helicase_C"/>
    <property type="match status" value="1"/>
</dbReference>
<dbReference type="GO" id="GO:0006302">
    <property type="term" value="P:double-strand break repair"/>
    <property type="evidence" value="ECO:0007669"/>
    <property type="project" value="InterPro"/>
</dbReference>
<dbReference type="NCBIfam" id="TIGR00595">
    <property type="entry name" value="priA"/>
    <property type="match status" value="1"/>
</dbReference>
<evidence type="ECO:0000256" key="2">
    <source>
        <dbReference type="ARBA" id="ARBA00022705"/>
    </source>
</evidence>
<comment type="subunit">
    <text evidence="12">Component of the replication restart primosome.</text>
</comment>
<dbReference type="PROSITE" id="PS51194">
    <property type="entry name" value="HELICASE_CTER"/>
    <property type="match status" value="1"/>
</dbReference>
<dbReference type="Pfam" id="PF18319">
    <property type="entry name" value="Zn_ribbon_PriA"/>
    <property type="match status" value="1"/>
</dbReference>
<feature type="binding site" evidence="12">
    <location>
        <position position="533"/>
    </location>
    <ligand>
        <name>Zn(2+)</name>
        <dbReference type="ChEBI" id="CHEBI:29105"/>
        <label>2</label>
    </ligand>
</feature>
<evidence type="ECO:0000256" key="8">
    <source>
        <dbReference type="ARBA" id="ARBA00022840"/>
    </source>
</evidence>
<accession>A0A2V3PKH6</accession>
<dbReference type="SMART" id="SM00487">
    <property type="entry name" value="DEXDc"/>
    <property type="match status" value="1"/>
</dbReference>
<dbReference type="GO" id="GO:1990077">
    <property type="term" value="C:primosome complex"/>
    <property type="evidence" value="ECO:0007669"/>
    <property type="project" value="UniProtKB-UniRule"/>
</dbReference>
<dbReference type="FunFam" id="3.40.50.300:FF:000489">
    <property type="entry name" value="Primosome assembly protein PriA"/>
    <property type="match status" value="1"/>
</dbReference>
<dbReference type="GO" id="GO:0003677">
    <property type="term" value="F:DNA binding"/>
    <property type="evidence" value="ECO:0007669"/>
    <property type="project" value="UniProtKB-UniRule"/>
</dbReference>
<keyword evidence="9 12" id="KW-0238">DNA-binding</keyword>
<comment type="cofactor">
    <cofactor evidence="12">
        <name>Zn(2+)</name>
        <dbReference type="ChEBI" id="CHEBI:29105"/>
    </cofactor>
    <text evidence="12">Binds 2 zinc ions per subunit.</text>
</comment>
<evidence type="ECO:0000256" key="4">
    <source>
        <dbReference type="ARBA" id="ARBA00022741"/>
    </source>
</evidence>
<feature type="domain" description="Helicase ATP-binding" evidence="14">
    <location>
        <begin position="293"/>
        <end position="461"/>
    </location>
</feature>
<dbReference type="HAMAP" id="MF_00983">
    <property type="entry name" value="PriA"/>
    <property type="match status" value="1"/>
</dbReference>
<dbReference type="InterPro" id="IPR001650">
    <property type="entry name" value="Helicase_C-like"/>
</dbReference>
<keyword evidence="2 12" id="KW-0235">DNA replication</keyword>
<dbReference type="PROSITE" id="PS51192">
    <property type="entry name" value="HELICASE_ATP_BIND_1"/>
    <property type="match status" value="1"/>
</dbReference>
<comment type="catalytic activity">
    <reaction evidence="11 12">
        <text>ATP + H2O = ADP + phosphate + H(+)</text>
        <dbReference type="Rhea" id="RHEA:13065"/>
        <dbReference type="ChEBI" id="CHEBI:15377"/>
        <dbReference type="ChEBI" id="CHEBI:15378"/>
        <dbReference type="ChEBI" id="CHEBI:30616"/>
        <dbReference type="ChEBI" id="CHEBI:43474"/>
        <dbReference type="ChEBI" id="CHEBI:456216"/>
        <dbReference type="EC" id="5.6.2.4"/>
    </reaction>
</comment>
<dbReference type="Pfam" id="PF00270">
    <property type="entry name" value="DEAD"/>
    <property type="match status" value="1"/>
</dbReference>
<dbReference type="Gene3D" id="3.40.1440.60">
    <property type="entry name" value="PriA, 3(prime) DNA-binding domain"/>
    <property type="match status" value="1"/>
</dbReference>
<evidence type="ECO:0000256" key="13">
    <source>
        <dbReference type="SAM" id="Coils"/>
    </source>
</evidence>
<dbReference type="InterPro" id="IPR014001">
    <property type="entry name" value="Helicase_ATP-bd"/>
</dbReference>
<dbReference type="EMBL" id="QICL01000022">
    <property type="protein sequence ID" value="PXV62056.1"/>
    <property type="molecule type" value="Genomic_DNA"/>
</dbReference>
<dbReference type="PANTHER" id="PTHR30580">
    <property type="entry name" value="PRIMOSOMAL PROTEIN N"/>
    <property type="match status" value="1"/>
</dbReference>
<keyword evidence="7 12" id="KW-0862">Zinc</keyword>
<evidence type="ECO:0000256" key="3">
    <source>
        <dbReference type="ARBA" id="ARBA00022723"/>
    </source>
</evidence>
<evidence type="ECO:0000313" key="17">
    <source>
        <dbReference type="Proteomes" id="UP000247973"/>
    </source>
</evidence>
<dbReference type="OrthoDB" id="9759544at2"/>
<keyword evidence="8 12" id="KW-0067">ATP-binding</keyword>
<dbReference type="GO" id="GO:0008270">
    <property type="term" value="F:zinc ion binding"/>
    <property type="evidence" value="ECO:0007669"/>
    <property type="project" value="UniProtKB-UniRule"/>
</dbReference>
<evidence type="ECO:0000256" key="6">
    <source>
        <dbReference type="ARBA" id="ARBA00022806"/>
    </source>
</evidence>
<keyword evidence="3 12" id="KW-0479">Metal-binding</keyword>
<dbReference type="InterPro" id="IPR027417">
    <property type="entry name" value="P-loop_NTPase"/>
</dbReference>
<dbReference type="EC" id="5.6.2.4" evidence="12"/>
<dbReference type="GO" id="GO:0006269">
    <property type="term" value="P:DNA replication, synthesis of primer"/>
    <property type="evidence" value="ECO:0007669"/>
    <property type="project" value="UniProtKB-KW"/>
</dbReference>
<evidence type="ECO:0000313" key="16">
    <source>
        <dbReference type="EMBL" id="PXV62056.1"/>
    </source>
</evidence>
<dbReference type="InterPro" id="IPR042115">
    <property type="entry name" value="PriA_3primeBD_sf"/>
</dbReference>
<reference evidence="16 17" key="1">
    <citation type="submission" date="2018-03" db="EMBL/GenBank/DDBJ databases">
        <title>Genomic Encyclopedia of Archaeal and Bacterial Type Strains, Phase II (KMG-II): from individual species to whole genera.</title>
        <authorList>
            <person name="Goeker M."/>
        </authorList>
    </citation>
    <scope>NUCLEOTIDE SEQUENCE [LARGE SCALE GENOMIC DNA]</scope>
    <source>
        <strain evidence="16 17">DSM 100214</strain>
    </source>
</reference>
<dbReference type="Gene3D" id="3.40.50.300">
    <property type="entry name" value="P-loop containing nucleotide triphosphate hydrolases"/>
    <property type="match status" value="2"/>
</dbReference>
<comment type="similarity">
    <text evidence="12">Belongs to the helicase family. PriA subfamily.</text>
</comment>
<comment type="function">
    <text evidence="12">Initiates the restart of stalled replication forks, which reloads the replicative helicase on sites other than the origin of replication. Recognizes and binds to abandoned replication forks and remodels them to uncover a helicase loading site. Promotes assembly of the primosome at these replication forks.</text>
</comment>
<gene>
    <name evidence="12" type="primary">priA</name>
    <name evidence="16" type="ORF">CLV62_1228</name>
</gene>
<dbReference type="GO" id="GO:0016887">
    <property type="term" value="F:ATP hydrolysis activity"/>
    <property type="evidence" value="ECO:0007669"/>
    <property type="project" value="RHEA"/>
</dbReference>
<dbReference type="Pfam" id="PF18074">
    <property type="entry name" value="PriA_C"/>
    <property type="match status" value="1"/>
</dbReference>
<dbReference type="FunFam" id="3.40.1440.60:FF:000001">
    <property type="entry name" value="Primosomal protein N"/>
    <property type="match status" value="1"/>
</dbReference>
<dbReference type="PANTHER" id="PTHR30580:SF0">
    <property type="entry name" value="PRIMOSOMAL PROTEIN N"/>
    <property type="match status" value="1"/>
</dbReference>
<organism evidence="16 17">
    <name type="scientific">Dysgonomonas alginatilytica</name>
    <dbReference type="NCBI Taxonomy" id="1605892"/>
    <lineage>
        <taxon>Bacteria</taxon>
        <taxon>Pseudomonadati</taxon>
        <taxon>Bacteroidota</taxon>
        <taxon>Bacteroidia</taxon>
        <taxon>Bacteroidales</taxon>
        <taxon>Dysgonomonadaceae</taxon>
        <taxon>Dysgonomonas</taxon>
    </lineage>
</organism>
<keyword evidence="1 12" id="KW-0639">Primosome</keyword>
<evidence type="ECO:0000256" key="11">
    <source>
        <dbReference type="ARBA" id="ARBA00048988"/>
    </source>
</evidence>
<dbReference type="InterPro" id="IPR005259">
    <property type="entry name" value="PriA"/>
</dbReference>
<feature type="domain" description="Helicase C-terminal" evidence="15">
    <location>
        <begin position="534"/>
        <end position="716"/>
    </location>
</feature>
<dbReference type="CDD" id="cd17929">
    <property type="entry name" value="DEXHc_priA"/>
    <property type="match status" value="1"/>
</dbReference>
<feature type="binding site" evidence="12">
    <location>
        <position position="524"/>
    </location>
    <ligand>
        <name>Zn(2+)</name>
        <dbReference type="ChEBI" id="CHEBI:29105"/>
        <label>1</label>
    </ligand>
</feature>
<comment type="caution">
    <text evidence="16">The sequence shown here is derived from an EMBL/GenBank/DDBJ whole genome shotgun (WGS) entry which is preliminary data.</text>
</comment>
<keyword evidence="6 12" id="KW-0347">Helicase</keyword>
<keyword evidence="17" id="KW-1185">Reference proteome</keyword>
<name>A0A2V3PKH6_9BACT</name>
<sequence>MLYVDVIVPLPLSGVFTYKIPDLLADRVIVGSRVIVQFGKKKFYTAIIHRIYDSDEPKTGIKEIISVLDDYPIVLPEQLQFWEWISSYYMCTLGEIYKAALPSALKLESETLVFLDASFEAKEPFTANETKVFDVLSDSKPLRISEIEKLTGISNAIPYVKSLADKGAAYLNENIQNKYTAKTEASIRLAKNYSESELNEILNNLKRAKKQEQALILFLELKKEEGDHPEFFIQKKLFLGQTGISSSVVDALIERGVLVSFQNEIGRFDYGDSDLLSSKILNPFQEKAYNEIYDNFKEKQVVLLHGVTSSGKTEIYIQLIKDAIERGERVLYLLPEIALTTQITERLKSVFGNKLLVYHSRFNDNERAETWQSLLQKEECQVVLGARSAVFLPLRNLGLVIVDEEHEASYKQQDPAPRYNARNAAIVLAGIHQTKTLLGTATPAIETYYNALSGRYGLVTLSKRHSEIELPEIVPVNTKDLRKRKQMKSILSPPLVEEMRNALGRDEQVILFQNRRGFAPLIECKTCSWTPKCLHCDVSLTFHKGQRVMVCHYCGAVYSIPTECPECKTPTLEMQGYGTERIEELVQETIPEANVVRMDFDTTRSKRSFERIIADFEANKTNVLVGTQMVSKGLDFDNVSVVGILNADSMLNYPDFRAHERAFQLMMQVSGRAGRRHKRGLVLLQTAHPGHPIISYIRNNDYASFYETQINERQLFRYPPFYRLIEIVIRGREEHVVDGLAVEFAQVLRQSFQERVLGPVKPGISRVQSLYIRKIVLKIENQASPQKIRELIEFYQKQVMQNPNYKSVLLHYDVDPM</sequence>
<dbReference type="GO" id="GO:0006310">
    <property type="term" value="P:DNA recombination"/>
    <property type="evidence" value="ECO:0007669"/>
    <property type="project" value="InterPro"/>
</dbReference>
<dbReference type="GO" id="GO:0005524">
    <property type="term" value="F:ATP binding"/>
    <property type="evidence" value="ECO:0007669"/>
    <property type="project" value="UniProtKB-UniRule"/>
</dbReference>
<feature type="binding site" evidence="12">
    <location>
        <position position="551"/>
    </location>
    <ligand>
        <name>Zn(2+)</name>
        <dbReference type="ChEBI" id="CHEBI:29105"/>
        <label>2</label>
    </ligand>
</feature>
<evidence type="ECO:0000256" key="1">
    <source>
        <dbReference type="ARBA" id="ARBA00022515"/>
    </source>
</evidence>
<evidence type="ECO:0000256" key="5">
    <source>
        <dbReference type="ARBA" id="ARBA00022801"/>
    </source>
</evidence>
<evidence type="ECO:0000259" key="15">
    <source>
        <dbReference type="PROSITE" id="PS51194"/>
    </source>
</evidence>
<proteinExistence type="inferred from homology"/>
<comment type="catalytic activity">
    <reaction evidence="12">
        <text>Couples ATP hydrolysis with the unwinding of duplex DNA by translocating in the 3'-5' direction.</text>
        <dbReference type="EC" id="5.6.2.4"/>
    </reaction>
</comment>
<dbReference type="Proteomes" id="UP000247973">
    <property type="component" value="Unassembled WGS sequence"/>
</dbReference>
<feature type="binding site" evidence="12">
    <location>
        <position position="564"/>
    </location>
    <ligand>
        <name>Zn(2+)</name>
        <dbReference type="ChEBI" id="CHEBI:29105"/>
        <label>1</label>
    </ligand>
</feature>
<keyword evidence="5 12" id="KW-0378">Hydrolase</keyword>
<evidence type="ECO:0000256" key="12">
    <source>
        <dbReference type="HAMAP-Rule" id="MF_00983"/>
    </source>
</evidence>
<dbReference type="SUPFAM" id="SSF52540">
    <property type="entry name" value="P-loop containing nucleoside triphosphate hydrolases"/>
    <property type="match status" value="2"/>
</dbReference>
<keyword evidence="13" id="KW-0175">Coiled coil</keyword>
<feature type="binding site" evidence="12">
    <location>
        <position position="527"/>
    </location>
    <ligand>
        <name>Zn(2+)</name>
        <dbReference type="ChEBI" id="CHEBI:29105"/>
        <label>1</label>
    </ligand>
</feature>
<evidence type="ECO:0000259" key="14">
    <source>
        <dbReference type="PROSITE" id="PS51192"/>
    </source>
</evidence>
<keyword evidence="10 12" id="KW-0413">Isomerase</keyword>
<evidence type="ECO:0000256" key="7">
    <source>
        <dbReference type="ARBA" id="ARBA00022833"/>
    </source>
</evidence>
<dbReference type="GO" id="GO:0006270">
    <property type="term" value="P:DNA replication initiation"/>
    <property type="evidence" value="ECO:0007669"/>
    <property type="project" value="TreeGrafter"/>
</dbReference>
<dbReference type="GO" id="GO:0043138">
    <property type="term" value="F:3'-5' DNA helicase activity"/>
    <property type="evidence" value="ECO:0007669"/>
    <property type="project" value="UniProtKB-EC"/>
</dbReference>
<dbReference type="InterPro" id="IPR040498">
    <property type="entry name" value="PriA_CRR"/>
</dbReference>
<dbReference type="Pfam" id="PF17764">
    <property type="entry name" value="PriA_3primeBD"/>
    <property type="match status" value="1"/>
</dbReference>
<feature type="binding site" evidence="12">
    <location>
        <position position="536"/>
    </location>
    <ligand>
        <name>Zn(2+)</name>
        <dbReference type="ChEBI" id="CHEBI:29105"/>
        <label>2</label>
    </ligand>
</feature>
<dbReference type="CDD" id="cd18804">
    <property type="entry name" value="SF2_C_priA"/>
    <property type="match status" value="1"/>
</dbReference>
<feature type="binding site" evidence="12">
    <location>
        <position position="567"/>
    </location>
    <ligand>
        <name>Zn(2+)</name>
        <dbReference type="ChEBI" id="CHEBI:29105"/>
        <label>1</label>
    </ligand>
</feature>
<keyword evidence="4 12" id="KW-0547">Nucleotide-binding</keyword>
<feature type="binding site" evidence="12">
    <location>
        <position position="554"/>
    </location>
    <ligand>
        <name>Zn(2+)</name>
        <dbReference type="ChEBI" id="CHEBI:29105"/>
        <label>2</label>
    </ligand>
</feature>
<dbReference type="InterPro" id="IPR041236">
    <property type="entry name" value="PriA_C"/>
</dbReference>